<comment type="caution">
    <text evidence="13">The sequence shown here is derived from an EMBL/GenBank/DDBJ whole genome shotgun (WGS) entry which is preliminary data.</text>
</comment>
<protein>
    <submittedName>
        <fullName evidence="13">Energy transducer TonB</fullName>
    </submittedName>
</protein>
<evidence type="ECO:0000256" key="2">
    <source>
        <dbReference type="ARBA" id="ARBA00006555"/>
    </source>
</evidence>
<evidence type="ECO:0000259" key="12">
    <source>
        <dbReference type="PROSITE" id="PS52015"/>
    </source>
</evidence>
<evidence type="ECO:0000256" key="11">
    <source>
        <dbReference type="SAM" id="Phobius"/>
    </source>
</evidence>
<gene>
    <name evidence="13" type="ORF">IFK94_13235</name>
</gene>
<keyword evidence="3" id="KW-0813">Transport</keyword>
<evidence type="ECO:0000256" key="10">
    <source>
        <dbReference type="SAM" id="MobiDB-lite"/>
    </source>
</evidence>
<evidence type="ECO:0000256" key="7">
    <source>
        <dbReference type="ARBA" id="ARBA00022927"/>
    </source>
</evidence>
<comment type="subcellular location">
    <subcellularLocation>
        <location evidence="1">Cell inner membrane</location>
        <topology evidence="1">Single-pass membrane protein</topology>
        <orientation evidence="1">Periplasmic side</orientation>
    </subcellularLocation>
</comment>
<keyword evidence="5" id="KW-0997">Cell inner membrane</keyword>
<sequence length="237" mass="26590">MTEQQQALSLDSKLLAEDAVYSRLLHRKDDRKFFWVAIGLAIVAHAVVLFLRFPDIDRTFVPEQKKVIVIKKYTPPPPQVEKKKIIEKKITKKVPLPDPTPDEPEPIREPEPEIQPDPIPDDMDVLLGEPELPPPSGPLLPGVGGVTNPIKIEEYAVHPEYPELARQARLEGTVILQVVIQKDGSVSEPQILRVDKANLGFEQAAIEAVTQWRYTPAEQNGKPVAVYLTVNVQFSLH</sequence>
<dbReference type="PRINTS" id="PR01374">
    <property type="entry name" value="TONBPROTEIN"/>
</dbReference>
<dbReference type="AlphaFoldDB" id="A0A8J6Y481"/>
<evidence type="ECO:0000256" key="8">
    <source>
        <dbReference type="ARBA" id="ARBA00022989"/>
    </source>
</evidence>
<feature type="transmembrane region" description="Helical" evidence="11">
    <location>
        <begin position="33"/>
        <end position="53"/>
    </location>
</feature>
<evidence type="ECO:0000256" key="5">
    <source>
        <dbReference type="ARBA" id="ARBA00022519"/>
    </source>
</evidence>
<dbReference type="SUPFAM" id="SSF74653">
    <property type="entry name" value="TolA/TonB C-terminal domain"/>
    <property type="match status" value="1"/>
</dbReference>
<dbReference type="InterPro" id="IPR051045">
    <property type="entry name" value="TonB-dependent_transducer"/>
</dbReference>
<evidence type="ECO:0000256" key="6">
    <source>
        <dbReference type="ARBA" id="ARBA00022692"/>
    </source>
</evidence>
<dbReference type="PANTHER" id="PTHR33446:SF2">
    <property type="entry name" value="PROTEIN TONB"/>
    <property type="match status" value="1"/>
</dbReference>
<dbReference type="Proteomes" id="UP000648239">
    <property type="component" value="Unassembled WGS sequence"/>
</dbReference>
<dbReference type="Pfam" id="PF03544">
    <property type="entry name" value="TonB_C"/>
    <property type="match status" value="1"/>
</dbReference>
<feature type="region of interest" description="Disordered" evidence="10">
    <location>
        <begin position="91"/>
        <end position="119"/>
    </location>
</feature>
<dbReference type="GO" id="GO:0015031">
    <property type="term" value="P:protein transport"/>
    <property type="evidence" value="ECO:0007669"/>
    <property type="project" value="UniProtKB-KW"/>
</dbReference>
<dbReference type="InterPro" id="IPR037682">
    <property type="entry name" value="TonB_C"/>
</dbReference>
<dbReference type="GO" id="GO:0030288">
    <property type="term" value="C:outer membrane-bounded periplasmic space"/>
    <property type="evidence" value="ECO:0007669"/>
    <property type="project" value="InterPro"/>
</dbReference>
<dbReference type="InterPro" id="IPR003538">
    <property type="entry name" value="TonB"/>
</dbReference>
<name>A0A8J6Y481_9BACT</name>
<keyword evidence="8 11" id="KW-1133">Transmembrane helix</keyword>
<dbReference type="GO" id="GO:0015891">
    <property type="term" value="P:siderophore transport"/>
    <property type="evidence" value="ECO:0007669"/>
    <property type="project" value="InterPro"/>
</dbReference>
<organism evidence="13 14">
    <name type="scientific">Candidatus Polarisedimenticola svalbardensis</name>
    <dbReference type="NCBI Taxonomy" id="2886004"/>
    <lineage>
        <taxon>Bacteria</taxon>
        <taxon>Pseudomonadati</taxon>
        <taxon>Acidobacteriota</taxon>
        <taxon>Candidatus Polarisedimenticolia</taxon>
        <taxon>Candidatus Polarisedimenticolales</taxon>
        <taxon>Candidatus Polarisedimenticolaceae</taxon>
        <taxon>Candidatus Polarisedimenticola</taxon>
    </lineage>
</organism>
<dbReference type="EMBL" id="JACXWD010000058">
    <property type="protein sequence ID" value="MBD3869079.1"/>
    <property type="molecule type" value="Genomic_DNA"/>
</dbReference>
<evidence type="ECO:0000256" key="4">
    <source>
        <dbReference type="ARBA" id="ARBA00022475"/>
    </source>
</evidence>
<proteinExistence type="inferred from homology"/>
<dbReference type="InterPro" id="IPR006260">
    <property type="entry name" value="TonB/TolA_C"/>
</dbReference>
<keyword evidence="4" id="KW-1003">Cell membrane</keyword>
<dbReference type="PANTHER" id="PTHR33446">
    <property type="entry name" value="PROTEIN TONB-RELATED"/>
    <property type="match status" value="1"/>
</dbReference>
<evidence type="ECO:0000256" key="9">
    <source>
        <dbReference type="ARBA" id="ARBA00023136"/>
    </source>
</evidence>
<evidence type="ECO:0000313" key="13">
    <source>
        <dbReference type="EMBL" id="MBD3869079.1"/>
    </source>
</evidence>
<reference evidence="13 14" key="1">
    <citation type="submission" date="2020-08" db="EMBL/GenBank/DDBJ databases">
        <title>Acidobacteriota in marine sediments use diverse sulfur dissimilation pathways.</title>
        <authorList>
            <person name="Wasmund K."/>
        </authorList>
    </citation>
    <scope>NUCLEOTIDE SEQUENCE [LARGE SCALE GENOMIC DNA]</scope>
    <source>
        <strain evidence="13">MAG AM4</strain>
    </source>
</reference>
<keyword evidence="7" id="KW-0653">Protein transport</keyword>
<dbReference type="GO" id="GO:0098797">
    <property type="term" value="C:plasma membrane protein complex"/>
    <property type="evidence" value="ECO:0007669"/>
    <property type="project" value="TreeGrafter"/>
</dbReference>
<evidence type="ECO:0000256" key="3">
    <source>
        <dbReference type="ARBA" id="ARBA00022448"/>
    </source>
</evidence>
<evidence type="ECO:0000313" key="14">
    <source>
        <dbReference type="Proteomes" id="UP000648239"/>
    </source>
</evidence>
<dbReference type="GO" id="GO:0055085">
    <property type="term" value="P:transmembrane transport"/>
    <property type="evidence" value="ECO:0007669"/>
    <property type="project" value="InterPro"/>
</dbReference>
<dbReference type="PROSITE" id="PS52015">
    <property type="entry name" value="TONB_CTD"/>
    <property type="match status" value="1"/>
</dbReference>
<dbReference type="Gene3D" id="3.30.1150.10">
    <property type="match status" value="1"/>
</dbReference>
<dbReference type="NCBIfam" id="TIGR01352">
    <property type="entry name" value="tonB_Cterm"/>
    <property type="match status" value="1"/>
</dbReference>
<dbReference type="GO" id="GO:0031992">
    <property type="term" value="F:energy transducer activity"/>
    <property type="evidence" value="ECO:0007669"/>
    <property type="project" value="InterPro"/>
</dbReference>
<keyword evidence="9 11" id="KW-0472">Membrane</keyword>
<keyword evidence="6 11" id="KW-0812">Transmembrane</keyword>
<evidence type="ECO:0000256" key="1">
    <source>
        <dbReference type="ARBA" id="ARBA00004383"/>
    </source>
</evidence>
<comment type="similarity">
    <text evidence="2">Belongs to the TonB family.</text>
</comment>
<feature type="domain" description="TonB C-terminal" evidence="12">
    <location>
        <begin position="146"/>
        <end position="237"/>
    </location>
</feature>
<accession>A0A8J6Y481</accession>